<evidence type="ECO:0000313" key="1">
    <source>
        <dbReference type="EMBL" id="MDS0295395.1"/>
    </source>
</evidence>
<dbReference type="InterPro" id="IPR055948">
    <property type="entry name" value="DUF7526"/>
</dbReference>
<proteinExistence type="predicted"/>
<comment type="caution">
    <text evidence="1">The sequence shown here is derived from an EMBL/GenBank/DDBJ whole genome shotgun (WGS) entry which is preliminary data.</text>
</comment>
<protein>
    <submittedName>
        <fullName evidence="1">Uncharacterized protein</fullName>
    </submittedName>
</protein>
<dbReference type="EMBL" id="JAMQOQ010000003">
    <property type="protein sequence ID" value="MDS0295395.1"/>
    <property type="molecule type" value="Genomic_DNA"/>
</dbReference>
<sequence length="109" mass="12356">MTEAIHSEVLHVVPPSELDEHDLTSSLQQLAESRYVIVVRKGSHPSLLQLLWAFLRRQPLEAVTIVTADPYEEGDEVTLRVEETELTGVYVVADLFDFRSLHPAEISFQ</sequence>
<organism evidence="1 2">
    <name type="scientific">Halogeometricum luteum</name>
    <dbReference type="NCBI Taxonomy" id="2950537"/>
    <lineage>
        <taxon>Archaea</taxon>
        <taxon>Methanobacteriati</taxon>
        <taxon>Methanobacteriota</taxon>
        <taxon>Stenosarchaea group</taxon>
        <taxon>Halobacteria</taxon>
        <taxon>Halobacteriales</taxon>
        <taxon>Haloferacaceae</taxon>
        <taxon>Halogeometricum</taxon>
    </lineage>
</organism>
<accession>A0ABU2G3N7</accession>
<dbReference type="Proteomes" id="UP001254813">
    <property type="component" value="Unassembled WGS sequence"/>
</dbReference>
<reference evidence="1 2" key="1">
    <citation type="submission" date="2022-06" db="EMBL/GenBank/DDBJ databases">
        <title>Halogeometricum sp. a new haloarchaeum isolate from saline soil.</title>
        <authorList>
            <person name="Strakova D."/>
            <person name="Galisteo C."/>
            <person name="Sanchez-Porro C."/>
            <person name="Ventosa A."/>
        </authorList>
    </citation>
    <scope>NUCLEOTIDE SEQUENCE [LARGE SCALE GENOMIC DNA]</scope>
    <source>
        <strain evidence="2">S3BR25-2</strain>
    </source>
</reference>
<name>A0ABU2G3N7_9EURY</name>
<evidence type="ECO:0000313" key="2">
    <source>
        <dbReference type="Proteomes" id="UP001254813"/>
    </source>
</evidence>
<keyword evidence="2" id="KW-1185">Reference proteome</keyword>
<dbReference type="RefSeq" id="WP_310929275.1">
    <property type="nucleotide sequence ID" value="NZ_JAMQOQ010000003.1"/>
</dbReference>
<dbReference type="Pfam" id="PF24370">
    <property type="entry name" value="DUF7526"/>
    <property type="match status" value="1"/>
</dbReference>
<gene>
    <name evidence="1" type="ORF">NDI79_14580</name>
</gene>